<dbReference type="GeneID" id="19944029"/>
<dbReference type="VEuPathDB" id="FungiDB:SDRG_03302"/>
<accession>T0QM04</accession>
<evidence type="ECO:0000313" key="1">
    <source>
        <dbReference type="EMBL" id="EQC39094.1"/>
    </source>
</evidence>
<sequence length="108" mass="11929">MQNGQVLAQQLDLGSINLGNVALGRKLLDELMAKGAPVPREFVMVQEMLEACERNSLQVAANIADARREKSQARLKGNEALLKEQNDLFEKIAAAYNCLAATDEWTKK</sequence>
<dbReference type="InParanoid" id="T0QM04"/>
<keyword evidence="2" id="KW-1185">Reference proteome</keyword>
<evidence type="ECO:0000313" key="2">
    <source>
        <dbReference type="Proteomes" id="UP000030762"/>
    </source>
</evidence>
<organism evidence="1 2">
    <name type="scientific">Saprolegnia diclina (strain VS20)</name>
    <dbReference type="NCBI Taxonomy" id="1156394"/>
    <lineage>
        <taxon>Eukaryota</taxon>
        <taxon>Sar</taxon>
        <taxon>Stramenopiles</taxon>
        <taxon>Oomycota</taxon>
        <taxon>Saprolegniomycetes</taxon>
        <taxon>Saprolegniales</taxon>
        <taxon>Saprolegniaceae</taxon>
        <taxon>Saprolegnia</taxon>
    </lineage>
</organism>
<dbReference type="AlphaFoldDB" id="T0QM04"/>
<reference evidence="1 2" key="1">
    <citation type="submission" date="2012-04" db="EMBL/GenBank/DDBJ databases">
        <title>The Genome Sequence of Saprolegnia declina VS20.</title>
        <authorList>
            <consortium name="The Broad Institute Genome Sequencing Platform"/>
            <person name="Russ C."/>
            <person name="Nusbaum C."/>
            <person name="Tyler B."/>
            <person name="van West P."/>
            <person name="Dieguez-Uribeondo J."/>
            <person name="de Bruijn I."/>
            <person name="Tripathy S."/>
            <person name="Jiang R."/>
            <person name="Young S.K."/>
            <person name="Zeng Q."/>
            <person name="Gargeya S."/>
            <person name="Fitzgerald M."/>
            <person name="Haas B."/>
            <person name="Abouelleil A."/>
            <person name="Alvarado L."/>
            <person name="Arachchi H.M."/>
            <person name="Berlin A."/>
            <person name="Chapman S.B."/>
            <person name="Goldberg J."/>
            <person name="Griggs A."/>
            <person name="Gujja S."/>
            <person name="Hansen M."/>
            <person name="Howarth C."/>
            <person name="Imamovic A."/>
            <person name="Larimer J."/>
            <person name="McCowen C."/>
            <person name="Montmayeur A."/>
            <person name="Murphy C."/>
            <person name="Neiman D."/>
            <person name="Pearson M."/>
            <person name="Priest M."/>
            <person name="Roberts A."/>
            <person name="Saif S."/>
            <person name="Shea T."/>
            <person name="Sisk P."/>
            <person name="Sykes S."/>
            <person name="Wortman J."/>
            <person name="Nusbaum C."/>
            <person name="Birren B."/>
        </authorList>
    </citation>
    <scope>NUCLEOTIDE SEQUENCE [LARGE SCALE GENOMIC DNA]</scope>
    <source>
        <strain evidence="1 2">VS20</strain>
    </source>
</reference>
<dbReference type="OrthoDB" id="67882at2759"/>
<dbReference type="RefSeq" id="XP_008607155.1">
    <property type="nucleotide sequence ID" value="XM_008608933.1"/>
</dbReference>
<proteinExistence type="predicted"/>
<gene>
    <name evidence="1" type="ORF">SDRG_03302</name>
</gene>
<protein>
    <submittedName>
        <fullName evidence="1">Uncharacterized protein</fullName>
    </submittedName>
</protein>
<name>T0QM04_SAPDV</name>
<dbReference type="EMBL" id="JH767139">
    <property type="protein sequence ID" value="EQC39094.1"/>
    <property type="molecule type" value="Genomic_DNA"/>
</dbReference>
<dbReference type="Proteomes" id="UP000030762">
    <property type="component" value="Unassembled WGS sequence"/>
</dbReference>